<dbReference type="Proteomes" id="UP001652542">
    <property type="component" value="Unassembled WGS sequence"/>
</dbReference>
<feature type="domain" description="Glucose-methanol-choline oxidoreductase N-terminal" evidence="6">
    <location>
        <begin position="80"/>
        <end position="103"/>
    </location>
</feature>
<organism evidence="8 9">
    <name type="scientific">Albidovulum marisflavi</name>
    <dbReference type="NCBI Taxonomy" id="2984159"/>
    <lineage>
        <taxon>Bacteria</taxon>
        <taxon>Pseudomonadati</taxon>
        <taxon>Pseudomonadota</taxon>
        <taxon>Alphaproteobacteria</taxon>
        <taxon>Rhodobacterales</taxon>
        <taxon>Paracoccaceae</taxon>
        <taxon>Albidovulum</taxon>
    </lineage>
</organism>
<dbReference type="SUPFAM" id="SSF51905">
    <property type="entry name" value="FAD/NAD(P)-binding domain"/>
    <property type="match status" value="1"/>
</dbReference>
<dbReference type="Pfam" id="PF05199">
    <property type="entry name" value="GMC_oxred_C"/>
    <property type="match status" value="1"/>
</dbReference>
<gene>
    <name evidence="8" type="ORF">OEW28_17080</name>
</gene>
<dbReference type="InterPro" id="IPR036188">
    <property type="entry name" value="FAD/NAD-bd_sf"/>
</dbReference>
<evidence type="ECO:0000259" key="6">
    <source>
        <dbReference type="PROSITE" id="PS00623"/>
    </source>
</evidence>
<keyword evidence="4 5" id="KW-0274">FAD</keyword>
<dbReference type="InterPro" id="IPR000172">
    <property type="entry name" value="GMC_OxRdtase_N"/>
</dbReference>
<evidence type="ECO:0000313" key="9">
    <source>
        <dbReference type="Proteomes" id="UP001652542"/>
    </source>
</evidence>
<dbReference type="Pfam" id="PF00732">
    <property type="entry name" value="GMC_oxred_N"/>
    <property type="match status" value="1"/>
</dbReference>
<comment type="caution">
    <text evidence="8">The sequence shown here is derived from an EMBL/GenBank/DDBJ whole genome shotgun (WGS) entry which is preliminary data.</text>
</comment>
<reference evidence="8 9" key="1">
    <citation type="submission" date="2022-10" db="EMBL/GenBank/DDBJ databases">
        <title>Defluviimonas sp. nov., isolated from ocean surface water.</title>
        <authorList>
            <person name="He W."/>
            <person name="Wang L."/>
            <person name="Zhang D.-F."/>
        </authorList>
    </citation>
    <scope>NUCLEOTIDE SEQUENCE [LARGE SCALE GENOMIC DNA]</scope>
    <source>
        <strain evidence="8 9">WL0002</strain>
    </source>
</reference>
<dbReference type="PIRSF" id="PIRSF000137">
    <property type="entry name" value="Alcohol_oxidase"/>
    <property type="match status" value="1"/>
</dbReference>
<dbReference type="PROSITE" id="PS00624">
    <property type="entry name" value="GMC_OXRED_2"/>
    <property type="match status" value="1"/>
</dbReference>
<dbReference type="Gene3D" id="3.30.560.10">
    <property type="entry name" value="Glucose Oxidase, domain 3"/>
    <property type="match status" value="1"/>
</dbReference>
<name>A0ABT2ZGR9_9RHOB</name>
<dbReference type="PROSITE" id="PS00623">
    <property type="entry name" value="GMC_OXRED_1"/>
    <property type="match status" value="1"/>
</dbReference>
<dbReference type="PANTHER" id="PTHR11552">
    <property type="entry name" value="GLUCOSE-METHANOL-CHOLINE GMC OXIDOREDUCTASE"/>
    <property type="match status" value="1"/>
</dbReference>
<evidence type="ECO:0000256" key="4">
    <source>
        <dbReference type="ARBA" id="ARBA00022827"/>
    </source>
</evidence>
<keyword evidence="9" id="KW-1185">Reference proteome</keyword>
<evidence type="ECO:0000256" key="1">
    <source>
        <dbReference type="ARBA" id="ARBA00001974"/>
    </source>
</evidence>
<dbReference type="Gene3D" id="3.50.50.60">
    <property type="entry name" value="FAD/NAD(P)-binding domain"/>
    <property type="match status" value="1"/>
</dbReference>
<dbReference type="SUPFAM" id="SSF54373">
    <property type="entry name" value="FAD-linked reductases, C-terminal domain"/>
    <property type="match status" value="1"/>
</dbReference>
<keyword evidence="3 5" id="KW-0285">Flavoprotein</keyword>
<evidence type="ECO:0000259" key="7">
    <source>
        <dbReference type="PROSITE" id="PS00624"/>
    </source>
</evidence>
<evidence type="ECO:0000256" key="2">
    <source>
        <dbReference type="ARBA" id="ARBA00010790"/>
    </source>
</evidence>
<protein>
    <submittedName>
        <fullName evidence="8">GMC family oxidoreductase N-terminal domain-containing protein</fullName>
    </submittedName>
</protein>
<dbReference type="InterPro" id="IPR007867">
    <property type="entry name" value="GMC_OxRtase_C"/>
</dbReference>
<comment type="cofactor">
    <cofactor evidence="1">
        <name>FAD</name>
        <dbReference type="ChEBI" id="CHEBI:57692"/>
    </cofactor>
</comment>
<proteinExistence type="inferred from homology"/>
<evidence type="ECO:0000256" key="3">
    <source>
        <dbReference type="ARBA" id="ARBA00022630"/>
    </source>
</evidence>
<sequence length="549" mass="59741">MPEVDYIIVGGGSAGCVLAARLSEDAGVSVLLLEAGGRDKSFLFHWPAGFAKMTKGIASWGWSTVPQKHMQGRKIWFTQAKVIGGGSSINAQIYTRGNALDYDEWAVEHGCEGWAYRDILPYFKRAESNERFNDDYHGIEGPLGVSMPRATLPVCDAFIRAGQEYGMPYNPDFNGKAQRGVGYYQLTQRNARRSSAAVAYLNGAEQRPNLTVWTGAQATRINAEKGRAVSVDLYRGGTRTVVRARREIILASGAIGTPRLLMLSGIGPADHLRSVGIDVVHDLPGVGGNLQDHIDLCAIAELTGPFSYDGWDRPHKTMWAGLQYLLFKNGPAAASLFETGAFWYADETARSPDIQFHLGQGSGIEKGIVKINGAGITLNSAFMRPRSRGTVRLSGSDPFAAPLIDPNYWSDPYDREMGLKGLEMAREILAQPALSKFVRKEVLPGPDVRTRDSLFDYACKMAKTDHHPVGTCRMGKDAMAVVTPELEVHGMAGLRVCDASIMPRINSSNTNAPTIMIGEKAADLILGKPAPKPALFSFERNDACRFAVA</sequence>
<evidence type="ECO:0000256" key="5">
    <source>
        <dbReference type="RuleBase" id="RU003968"/>
    </source>
</evidence>
<dbReference type="RefSeq" id="WP_263736001.1">
    <property type="nucleotide sequence ID" value="NZ_JAOWKY010000005.1"/>
</dbReference>
<dbReference type="EMBL" id="JAOWKY010000005">
    <property type="protein sequence ID" value="MCV2870330.1"/>
    <property type="molecule type" value="Genomic_DNA"/>
</dbReference>
<accession>A0ABT2ZGR9</accession>
<dbReference type="PANTHER" id="PTHR11552:SF147">
    <property type="entry name" value="CHOLINE DEHYDROGENASE, MITOCHONDRIAL"/>
    <property type="match status" value="1"/>
</dbReference>
<comment type="similarity">
    <text evidence="2 5">Belongs to the GMC oxidoreductase family.</text>
</comment>
<feature type="domain" description="Glucose-methanol-choline oxidoreductase N-terminal" evidence="7">
    <location>
        <begin position="253"/>
        <end position="267"/>
    </location>
</feature>
<evidence type="ECO:0000313" key="8">
    <source>
        <dbReference type="EMBL" id="MCV2870330.1"/>
    </source>
</evidence>
<dbReference type="InterPro" id="IPR012132">
    <property type="entry name" value="GMC_OxRdtase"/>
</dbReference>